<dbReference type="Proteomes" id="UP000298030">
    <property type="component" value="Unassembled WGS sequence"/>
</dbReference>
<gene>
    <name evidence="2" type="ORF">FA13DRAFT_1742265</name>
</gene>
<reference evidence="2 3" key="1">
    <citation type="journal article" date="2019" name="Nat. Ecol. Evol.">
        <title>Megaphylogeny resolves global patterns of mushroom evolution.</title>
        <authorList>
            <person name="Varga T."/>
            <person name="Krizsan K."/>
            <person name="Foldi C."/>
            <person name="Dima B."/>
            <person name="Sanchez-Garcia M."/>
            <person name="Sanchez-Ramirez S."/>
            <person name="Szollosi G.J."/>
            <person name="Szarkandi J.G."/>
            <person name="Papp V."/>
            <person name="Albert L."/>
            <person name="Andreopoulos W."/>
            <person name="Angelini C."/>
            <person name="Antonin V."/>
            <person name="Barry K.W."/>
            <person name="Bougher N.L."/>
            <person name="Buchanan P."/>
            <person name="Buyck B."/>
            <person name="Bense V."/>
            <person name="Catcheside P."/>
            <person name="Chovatia M."/>
            <person name="Cooper J."/>
            <person name="Damon W."/>
            <person name="Desjardin D."/>
            <person name="Finy P."/>
            <person name="Geml J."/>
            <person name="Haridas S."/>
            <person name="Hughes K."/>
            <person name="Justo A."/>
            <person name="Karasinski D."/>
            <person name="Kautmanova I."/>
            <person name="Kiss B."/>
            <person name="Kocsube S."/>
            <person name="Kotiranta H."/>
            <person name="LaButti K.M."/>
            <person name="Lechner B.E."/>
            <person name="Liimatainen K."/>
            <person name="Lipzen A."/>
            <person name="Lukacs Z."/>
            <person name="Mihaltcheva S."/>
            <person name="Morgado L.N."/>
            <person name="Niskanen T."/>
            <person name="Noordeloos M.E."/>
            <person name="Ohm R.A."/>
            <person name="Ortiz-Santana B."/>
            <person name="Ovrebo C."/>
            <person name="Racz N."/>
            <person name="Riley R."/>
            <person name="Savchenko A."/>
            <person name="Shiryaev A."/>
            <person name="Soop K."/>
            <person name="Spirin V."/>
            <person name="Szebenyi C."/>
            <person name="Tomsovsky M."/>
            <person name="Tulloss R.E."/>
            <person name="Uehling J."/>
            <person name="Grigoriev I.V."/>
            <person name="Vagvolgyi C."/>
            <person name="Papp T."/>
            <person name="Martin F.M."/>
            <person name="Miettinen O."/>
            <person name="Hibbett D.S."/>
            <person name="Nagy L.G."/>
        </authorList>
    </citation>
    <scope>NUCLEOTIDE SEQUENCE [LARGE SCALE GENOMIC DNA]</scope>
    <source>
        <strain evidence="2 3">FP101781</strain>
    </source>
</reference>
<evidence type="ECO:0000313" key="2">
    <source>
        <dbReference type="EMBL" id="TEB21256.1"/>
    </source>
</evidence>
<accession>A0A4Y7SHB7</accession>
<proteinExistence type="predicted"/>
<sequence>MSKGEAEISEGGGQLGSQRITWMGLSRKRGDYGTERGGRSDWKVPWRKGHEARTFASLYGKPTTGYPRYYVL</sequence>
<name>A0A4Y7SHB7_COPMI</name>
<dbReference type="EMBL" id="QPFP01000117">
    <property type="protein sequence ID" value="TEB21256.1"/>
    <property type="molecule type" value="Genomic_DNA"/>
</dbReference>
<evidence type="ECO:0000313" key="3">
    <source>
        <dbReference type="Proteomes" id="UP000298030"/>
    </source>
</evidence>
<protein>
    <submittedName>
        <fullName evidence="2">Uncharacterized protein</fullName>
    </submittedName>
</protein>
<feature type="region of interest" description="Disordered" evidence="1">
    <location>
        <begin position="1"/>
        <end position="20"/>
    </location>
</feature>
<feature type="non-terminal residue" evidence="2">
    <location>
        <position position="72"/>
    </location>
</feature>
<organism evidence="2 3">
    <name type="scientific">Coprinellus micaceus</name>
    <name type="common">Glistening ink-cap mushroom</name>
    <name type="synonym">Coprinus micaceus</name>
    <dbReference type="NCBI Taxonomy" id="71717"/>
    <lineage>
        <taxon>Eukaryota</taxon>
        <taxon>Fungi</taxon>
        <taxon>Dikarya</taxon>
        <taxon>Basidiomycota</taxon>
        <taxon>Agaricomycotina</taxon>
        <taxon>Agaricomycetes</taxon>
        <taxon>Agaricomycetidae</taxon>
        <taxon>Agaricales</taxon>
        <taxon>Agaricineae</taxon>
        <taxon>Psathyrellaceae</taxon>
        <taxon>Coprinellus</taxon>
    </lineage>
</organism>
<keyword evidence="3" id="KW-1185">Reference proteome</keyword>
<comment type="caution">
    <text evidence="2">The sequence shown here is derived from an EMBL/GenBank/DDBJ whole genome shotgun (WGS) entry which is preliminary data.</text>
</comment>
<evidence type="ECO:0000256" key="1">
    <source>
        <dbReference type="SAM" id="MobiDB-lite"/>
    </source>
</evidence>
<dbReference type="AlphaFoldDB" id="A0A4Y7SHB7"/>